<dbReference type="GO" id="GO:0006515">
    <property type="term" value="P:protein quality control for misfolded or incompletely synthesized proteins"/>
    <property type="evidence" value="ECO:0007669"/>
    <property type="project" value="TreeGrafter"/>
</dbReference>
<keyword evidence="4" id="KW-1185">Reference proteome</keyword>
<dbReference type="Proteomes" id="UP001428341">
    <property type="component" value="Unassembled WGS sequence"/>
</dbReference>
<dbReference type="PANTHER" id="PTHR10381:SF8">
    <property type="entry name" value="ATP-DEPENDENT CLP PROTEASE PROTEOLYTIC SUBUNIT 6, CHLOROPLASTIC"/>
    <property type="match status" value="1"/>
</dbReference>
<dbReference type="PRINTS" id="PR00127">
    <property type="entry name" value="CLPPROTEASEP"/>
</dbReference>
<dbReference type="InterPro" id="IPR001907">
    <property type="entry name" value="ClpP"/>
</dbReference>
<dbReference type="Pfam" id="PF00574">
    <property type="entry name" value="CLP_protease"/>
    <property type="match status" value="3"/>
</dbReference>
<dbReference type="GO" id="GO:0004252">
    <property type="term" value="F:serine-type endopeptidase activity"/>
    <property type="evidence" value="ECO:0007669"/>
    <property type="project" value="InterPro"/>
</dbReference>
<evidence type="ECO:0000256" key="1">
    <source>
        <dbReference type="ARBA" id="ARBA00007039"/>
    </source>
</evidence>
<dbReference type="EMBL" id="JBCGBO010000025">
    <property type="protein sequence ID" value="KAK9176977.1"/>
    <property type="molecule type" value="Genomic_DNA"/>
</dbReference>
<dbReference type="InterPro" id="IPR029045">
    <property type="entry name" value="ClpP/crotonase-like_dom_sf"/>
</dbReference>
<dbReference type="GO" id="GO:0051117">
    <property type="term" value="F:ATPase binding"/>
    <property type="evidence" value="ECO:0007669"/>
    <property type="project" value="TreeGrafter"/>
</dbReference>
<organism evidence="3 4">
    <name type="scientific">Citrus x changshan-huyou</name>
    <dbReference type="NCBI Taxonomy" id="2935761"/>
    <lineage>
        <taxon>Eukaryota</taxon>
        <taxon>Viridiplantae</taxon>
        <taxon>Streptophyta</taxon>
        <taxon>Embryophyta</taxon>
        <taxon>Tracheophyta</taxon>
        <taxon>Spermatophyta</taxon>
        <taxon>Magnoliopsida</taxon>
        <taxon>eudicotyledons</taxon>
        <taxon>Gunneridae</taxon>
        <taxon>Pentapetalae</taxon>
        <taxon>rosids</taxon>
        <taxon>malvids</taxon>
        <taxon>Sapindales</taxon>
        <taxon>Rutaceae</taxon>
        <taxon>Aurantioideae</taxon>
        <taxon>Citrus</taxon>
    </lineage>
</organism>
<accession>A0AAP0LKD8</accession>
<evidence type="ECO:0000256" key="2">
    <source>
        <dbReference type="RuleBase" id="RU003567"/>
    </source>
</evidence>
<dbReference type="GO" id="GO:0004176">
    <property type="term" value="F:ATP-dependent peptidase activity"/>
    <property type="evidence" value="ECO:0007669"/>
    <property type="project" value="InterPro"/>
</dbReference>
<sequence>MVASAISASLSFSATSLNRTFASFFSNRNSSRSIVSALPSPYGDSSSGGLSIRNRGLPLKIDEKDFCSTEHSYKIIAGKNDNPPLMPAVMTPGGPLDLSSVLFRNRIIFIGQPINSMVAQRAISQLVTLATIDEDADILIEPLIDLDWIALQNGKSNVIGLMYLNCPGGSIYSVLAIYDCMSWFLLFLNKLLVATLCTQIKPKVGTVCFGVAASQAAIILAGGEKGMRYAMPNARIMLNQPQSGSGGHVEDVKRQVNEAVISRHKSEVCLALSTMATFGSLESSSEIPFLILEHFEMLLDVAILFAKPMICLLLHLPVSGALDKIDRMYAAFTGQPIEKVQQYTERDRFLSAAEAMEFGLIDGILETEY</sequence>
<comment type="caution">
    <text evidence="3">The sequence shown here is derived from an EMBL/GenBank/DDBJ whole genome shotgun (WGS) entry which is preliminary data.</text>
</comment>
<evidence type="ECO:0000313" key="3">
    <source>
        <dbReference type="EMBL" id="KAK9176977.1"/>
    </source>
</evidence>
<gene>
    <name evidence="3" type="ORF">WN944_028996</name>
</gene>
<dbReference type="CDD" id="cd07017">
    <property type="entry name" value="S14_ClpP_2"/>
    <property type="match status" value="1"/>
</dbReference>
<dbReference type="PANTHER" id="PTHR10381">
    <property type="entry name" value="ATP-DEPENDENT CLP PROTEASE PROTEOLYTIC SUBUNIT"/>
    <property type="match status" value="1"/>
</dbReference>
<protein>
    <recommendedName>
        <fullName evidence="2">ATP-dependent Clp protease proteolytic subunit</fullName>
    </recommendedName>
</protein>
<reference evidence="3 4" key="1">
    <citation type="submission" date="2024-05" db="EMBL/GenBank/DDBJ databases">
        <title>Haplotype-resolved chromosome-level genome assembly of Huyou (Citrus changshanensis).</title>
        <authorList>
            <person name="Miao C."/>
            <person name="Chen W."/>
            <person name="Wu Y."/>
            <person name="Wang L."/>
            <person name="Zhao S."/>
            <person name="Grierson D."/>
            <person name="Xu C."/>
            <person name="Chen K."/>
        </authorList>
    </citation>
    <scope>NUCLEOTIDE SEQUENCE [LARGE SCALE GENOMIC DNA]</scope>
    <source>
        <strain evidence="3">01-14</strain>
        <tissue evidence="3">Leaf</tissue>
    </source>
</reference>
<dbReference type="SUPFAM" id="SSF52096">
    <property type="entry name" value="ClpP/crotonase"/>
    <property type="match status" value="2"/>
</dbReference>
<dbReference type="GO" id="GO:0009368">
    <property type="term" value="C:endopeptidase Clp complex"/>
    <property type="evidence" value="ECO:0007669"/>
    <property type="project" value="TreeGrafter"/>
</dbReference>
<evidence type="ECO:0000313" key="4">
    <source>
        <dbReference type="Proteomes" id="UP001428341"/>
    </source>
</evidence>
<name>A0AAP0LKD8_9ROSI</name>
<proteinExistence type="inferred from homology"/>
<comment type="similarity">
    <text evidence="1 2">Belongs to the peptidase S14 family.</text>
</comment>
<dbReference type="AlphaFoldDB" id="A0AAP0LKD8"/>
<dbReference type="GO" id="GO:0009532">
    <property type="term" value="C:plastid stroma"/>
    <property type="evidence" value="ECO:0007669"/>
    <property type="project" value="UniProtKB-ARBA"/>
</dbReference>
<dbReference type="InterPro" id="IPR023562">
    <property type="entry name" value="ClpP/TepA"/>
</dbReference>
<dbReference type="Gene3D" id="3.90.226.10">
    <property type="entry name" value="2-enoyl-CoA Hydratase, Chain A, domain 1"/>
    <property type="match status" value="1"/>
</dbReference>